<dbReference type="PANTHER" id="PTHR31302">
    <property type="entry name" value="TRANSMEMBRANE PROTEIN WITH METALLOPHOSPHOESTERASE DOMAIN-RELATED"/>
    <property type="match status" value="1"/>
</dbReference>
<name>I0BTN0_9BACL</name>
<dbReference type="Gene3D" id="3.40.50.300">
    <property type="entry name" value="P-loop containing nucleotide triphosphate hydrolases"/>
    <property type="match status" value="1"/>
</dbReference>
<dbReference type="Proteomes" id="UP000007392">
    <property type="component" value="Chromosome"/>
</dbReference>
<organism evidence="2 3">
    <name type="scientific">Paenibacillus mucilaginosus K02</name>
    <dbReference type="NCBI Taxonomy" id="997761"/>
    <lineage>
        <taxon>Bacteria</taxon>
        <taxon>Bacillati</taxon>
        <taxon>Bacillota</taxon>
        <taxon>Bacilli</taxon>
        <taxon>Bacillales</taxon>
        <taxon>Paenibacillaceae</taxon>
        <taxon>Paenibacillus</taxon>
    </lineage>
</organism>
<dbReference type="PROSITE" id="PS50827">
    <property type="entry name" value="DDT"/>
    <property type="match status" value="1"/>
</dbReference>
<dbReference type="InterPro" id="IPR049945">
    <property type="entry name" value="AAA_22"/>
</dbReference>
<dbReference type="InterPro" id="IPR027417">
    <property type="entry name" value="P-loop_NTPase"/>
</dbReference>
<dbReference type="InterPro" id="IPR029052">
    <property type="entry name" value="Metallo-depent_PP-like"/>
</dbReference>
<dbReference type="GO" id="GO:0016887">
    <property type="term" value="F:ATP hydrolysis activity"/>
    <property type="evidence" value="ECO:0007669"/>
    <property type="project" value="InterPro"/>
</dbReference>
<evidence type="ECO:0000313" key="3">
    <source>
        <dbReference type="Proteomes" id="UP000007392"/>
    </source>
</evidence>
<reference evidence="2 3" key="1">
    <citation type="submission" date="2013-06" db="EMBL/GenBank/DDBJ databases">
        <title>Complete genome sequence of Paenibacillus mucilaginosus K02.</title>
        <authorList>
            <person name="Xiao B."/>
            <person name="Sun L."/>
            <person name="Xiao L."/>
            <person name="Lian B."/>
        </authorList>
    </citation>
    <scope>NUCLEOTIDE SEQUENCE [LARGE SCALE GENOMIC DNA]</scope>
    <source>
        <strain evidence="2 3">K02</strain>
    </source>
</reference>
<accession>I0BTN0</accession>
<dbReference type="AlphaFoldDB" id="I0BTN0"/>
<dbReference type="InterPro" id="IPR018501">
    <property type="entry name" value="DDT_dom"/>
</dbReference>
<dbReference type="SUPFAM" id="SSF56300">
    <property type="entry name" value="Metallo-dependent phosphatases"/>
    <property type="match status" value="1"/>
</dbReference>
<dbReference type="Pfam" id="PF13401">
    <property type="entry name" value="AAA_22"/>
    <property type="match status" value="1"/>
</dbReference>
<sequence length="773" mass="88970">MRIVHLSDFHIKNKGLKDLETFVKIPLIDDLRKYHQEKPIDLILFTGDLIDRGGNTFTSITDAFNTFDDIVIRPMLNALGLNSSRFIFIPGNHDIDRSADTKVTEDGLTSILKNVQAVSNYIDENNIEGIKRILPFKEFERKFHISSNAQITNYHSNYIVEIEGIKIGISAFNTAWRCYDSETDYQKIVLGVRQISEARDFLSACDFKIALMHHQIDYLAEFETDIVSTQISKDYNILFCGHVHKGSNYSKSAIAGDIIISIAPANAPDNIWNNDQRYNNGYSIIDYGNEHCIIHNRKYSINHDEYIPNTDLAKENGVFKYELKKKQHNNGVKSEYKMDYLTVVKKEQLTQDEKLIESLYVNEDVYENYQIINNERDYKFSSSIVLFKRYLLDIFQHSPKYRECIPHLETIVYTMDRIMLYIQEDNEMMGIILNLNSFIKSIEDNTSDKASNISVLFRLAQWWMDVINELLSIRGEEVQAESLDSFLIELIAQPSEVEDLVEELLSSALESINYLNKGSIARLLFKRDETLISEFFICIFLPVGLNFKLFQKATIGREIGDYESEEIKCLIDSTKNEFINQLETNIGREIEAKDLIESYVQSKITVIKGQKKVGKTALIANFLHSFESRKDFSGTIVLFSFKQSRSLAEFLKSIVQQCNMNIINKMDLGFLDTILKDKEEVTIQLHNDSSKSKNKLLKKIVNESLNRVINECGKVTIIIDSFELLEKHEQEAKIISLLVDLPEKCNLIIATGANNECIDWIIENPSVEKKLSI</sequence>
<dbReference type="KEGG" id="pmw:B2K_34360"/>
<evidence type="ECO:0000313" key="2">
    <source>
        <dbReference type="EMBL" id="AFH65727.1"/>
    </source>
</evidence>
<dbReference type="EMBL" id="CP003422">
    <property type="protein sequence ID" value="AFH65727.1"/>
    <property type="molecule type" value="Genomic_DNA"/>
</dbReference>
<dbReference type="Pfam" id="PF00149">
    <property type="entry name" value="Metallophos"/>
    <property type="match status" value="1"/>
</dbReference>
<protein>
    <recommendedName>
        <fullName evidence="1">DDT domain-containing protein</fullName>
    </recommendedName>
</protein>
<dbReference type="Gene3D" id="3.60.21.10">
    <property type="match status" value="1"/>
</dbReference>
<dbReference type="PATRIC" id="fig|997761.3.peg.6916"/>
<dbReference type="InterPro" id="IPR051158">
    <property type="entry name" value="Metallophosphoesterase_sf"/>
</dbReference>
<proteinExistence type="predicted"/>
<feature type="domain" description="DDT" evidence="1">
    <location>
        <begin position="616"/>
        <end position="680"/>
    </location>
</feature>
<gene>
    <name evidence="2" type="ORF">B2K_34360</name>
</gene>
<dbReference type="OrthoDB" id="115870at2"/>
<dbReference type="InterPro" id="IPR004843">
    <property type="entry name" value="Calcineurin-like_PHP"/>
</dbReference>
<dbReference type="HOGENOM" id="CLU_361641_0_0_9"/>
<dbReference type="RefSeq" id="WP_014652891.1">
    <property type="nucleotide sequence ID" value="NC_017672.3"/>
</dbReference>
<dbReference type="PANTHER" id="PTHR31302:SF0">
    <property type="entry name" value="TRANSMEMBRANE PROTEIN WITH METALLOPHOSPHOESTERASE DOMAIN"/>
    <property type="match status" value="1"/>
</dbReference>
<evidence type="ECO:0000259" key="1">
    <source>
        <dbReference type="PROSITE" id="PS50827"/>
    </source>
</evidence>
<dbReference type="SUPFAM" id="SSF52540">
    <property type="entry name" value="P-loop containing nucleoside triphosphate hydrolases"/>
    <property type="match status" value="1"/>
</dbReference>